<protein>
    <submittedName>
        <fullName evidence="1">Uncharacterized protein</fullName>
    </submittedName>
</protein>
<evidence type="ECO:0000313" key="1">
    <source>
        <dbReference type="EMBL" id="KYN26816.1"/>
    </source>
</evidence>
<gene>
    <name evidence="1" type="ORF">ALC57_03857</name>
</gene>
<feature type="non-terminal residue" evidence="1">
    <location>
        <position position="1"/>
    </location>
</feature>
<reference evidence="1 2" key="1">
    <citation type="submission" date="2015-09" db="EMBL/GenBank/DDBJ databases">
        <title>Trachymyrmex cornetzi WGS genome.</title>
        <authorList>
            <person name="Nygaard S."/>
            <person name="Hu H."/>
            <person name="Boomsma J."/>
            <person name="Zhang G."/>
        </authorList>
    </citation>
    <scope>NUCLEOTIDE SEQUENCE [LARGE SCALE GENOMIC DNA]</scope>
    <source>
        <strain evidence="1">Tcor2-1</strain>
        <tissue evidence="1">Whole body</tissue>
    </source>
</reference>
<proteinExistence type="predicted"/>
<sequence length="117" mass="14191">IENKEKKERRVKVSESRHNCNYKSIMTEKLPKYLEGKRKRKDKSLIDRYRCESETKGSQYWREVEDRSSRIYLVEEESIFHILKECEETKNELRTEKFIGEEGRGLETMKKIGKTRK</sequence>
<dbReference type="EMBL" id="KQ978983">
    <property type="protein sequence ID" value="KYN26816.1"/>
    <property type="molecule type" value="Genomic_DNA"/>
</dbReference>
<evidence type="ECO:0000313" key="2">
    <source>
        <dbReference type="Proteomes" id="UP000078492"/>
    </source>
</evidence>
<keyword evidence="2" id="KW-1185">Reference proteome</keyword>
<dbReference type="AlphaFoldDB" id="A0A195EF82"/>
<organism evidence="1 2">
    <name type="scientific">Trachymyrmex cornetzi</name>
    <dbReference type="NCBI Taxonomy" id="471704"/>
    <lineage>
        <taxon>Eukaryota</taxon>
        <taxon>Metazoa</taxon>
        <taxon>Ecdysozoa</taxon>
        <taxon>Arthropoda</taxon>
        <taxon>Hexapoda</taxon>
        <taxon>Insecta</taxon>
        <taxon>Pterygota</taxon>
        <taxon>Neoptera</taxon>
        <taxon>Endopterygota</taxon>
        <taxon>Hymenoptera</taxon>
        <taxon>Apocrita</taxon>
        <taxon>Aculeata</taxon>
        <taxon>Formicoidea</taxon>
        <taxon>Formicidae</taxon>
        <taxon>Myrmicinae</taxon>
        <taxon>Trachymyrmex</taxon>
    </lineage>
</organism>
<dbReference type="Proteomes" id="UP000078492">
    <property type="component" value="Unassembled WGS sequence"/>
</dbReference>
<name>A0A195EF82_9HYME</name>
<accession>A0A195EF82</accession>
<dbReference type="STRING" id="471704.A0A195EF82"/>